<dbReference type="EMBL" id="JBJKFK010000525">
    <property type="protein sequence ID" value="KAL3316529.1"/>
    <property type="molecule type" value="Genomic_DNA"/>
</dbReference>
<dbReference type="InterPro" id="IPR016024">
    <property type="entry name" value="ARM-type_fold"/>
</dbReference>
<evidence type="ECO:0000313" key="5">
    <source>
        <dbReference type="Proteomes" id="UP001626550"/>
    </source>
</evidence>
<reference evidence="4 5" key="1">
    <citation type="submission" date="2024-11" db="EMBL/GenBank/DDBJ databases">
        <title>Adaptive evolution of stress response genes in parasites aligns with host niche diversity.</title>
        <authorList>
            <person name="Hahn C."/>
            <person name="Resl P."/>
        </authorList>
    </citation>
    <scope>NUCLEOTIDE SEQUENCE [LARGE SCALE GENOMIC DNA]</scope>
    <source>
        <strain evidence="4">EGGRZ-B1_66</strain>
        <tissue evidence="4">Body</tissue>
    </source>
</reference>
<feature type="region of interest" description="Disordered" evidence="2">
    <location>
        <begin position="389"/>
        <end position="421"/>
    </location>
</feature>
<dbReference type="SUPFAM" id="SSF48371">
    <property type="entry name" value="ARM repeat"/>
    <property type="match status" value="1"/>
</dbReference>
<dbReference type="Pfam" id="PF20210">
    <property type="entry name" value="Laa1_Sip1_HTR5"/>
    <property type="match status" value="1"/>
</dbReference>
<feature type="signal peptide" evidence="3">
    <location>
        <begin position="1"/>
        <end position="22"/>
    </location>
</feature>
<accession>A0ABD2QAE7</accession>
<comment type="caution">
    <text evidence="4">The sequence shown here is derived from an EMBL/GenBank/DDBJ whole genome shotgun (WGS) entry which is preliminary data.</text>
</comment>
<dbReference type="AlphaFoldDB" id="A0ABD2QAE7"/>
<gene>
    <name evidence="4" type="ORF">Ciccas_004829</name>
</gene>
<protein>
    <submittedName>
        <fullName evidence="4">Uncharacterized protein</fullName>
    </submittedName>
</protein>
<dbReference type="InterPro" id="IPR040108">
    <property type="entry name" value="Laa1/Sip1/HEATR5"/>
</dbReference>
<dbReference type="PANTHER" id="PTHR21663">
    <property type="entry name" value="HYPOTHETICAL HEAT DOMAIN-CONTAINING"/>
    <property type="match status" value="1"/>
</dbReference>
<dbReference type="PANTHER" id="PTHR21663:SF0">
    <property type="entry name" value="HEAT REPEAT-CONTAINING PROTEIN 5B"/>
    <property type="match status" value="1"/>
</dbReference>
<feature type="chain" id="PRO_5044885789" evidence="3">
    <location>
        <begin position="23"/>
        <end position="1186"/>
    </location>
</feature>
<organism evidence="4 5">
    <name type="scientific">Cichlidogyrus casuarinus</name>
    <dbReference type="NCBI Taxonomy" id="1844966"/>
    <lineage>
        <taxon>Eukaryota</taxon>
        <taxon>Metazoa</taxon>
        <taxon>Spiralia</taxon>
        <taxon>Lophotrochozoa</taxon>
        <taxon>Platyhelminthes</taxon>
        <taxon>Monogenea</taxon>
        <taxon>Monopisthocotylea</taxon>
        <taxon>Dactylogyridea</taxon>
        <taxon>Ancyrocephalidae</taxon>
        <taxon>Cichlidogyrus</taxon>
    </lineage>
</organism>
<feature type="non-terminal residue" evidence="4">
    <location>
        <position position="1186"/>
    </location>
</feature>
<comment type="similarity">
    <text evidence="1">Belongs to the HEATR5 family.</text>
</comment>
<keyword evidence="5" id="KW-1185">Reference proteome</keyword>
<dbReference type="InterPro" id="IPR011989">
    <property type="entry name" value="ARM-like"/>
</dbReference>
<dbReference type="InterPro" id="IPR046837">
    <property type="entry name" value="Laa1/Sip1/HEATR5-like_HEAT"/>
</dbReference>
<name>A0ABD2QAE7_9PLAT</name>
<dbReference type="Proteomes" id="UP001626550">
    <property type="component" value="Unassembled WGS sequence"/>
</dbReference>
<sequence>MCRTQAGWNLLAACLCVESSETQLLSKTLGQGANDVNGVSWANPCVVMGLQQIFLPRMHNLWRNAFPRSPRELDQERQKGDAFTWQVMLEARIGALTSIQAFLLFLCPGSSHFAALEAVLDENLKRILPTIECALNLVANLPSIIKTFGQHLKPHANMLRLRLYRCLSLLPPKIFTSQSFSILNAYSAVLRELVAEFTLTDCTTNTQTSLYEFYCESGSSSIVHSLHKDACYLEDQFMPNTVASNGFSALEHDPTVLFLVHDIPQMVDIPVSVHLQTFTLLKRFDLLQEPGNKGYSALFPRWPCHQEQQMTHILSRMSCKGDLTHETSYASTGLMTPWLESSPLHIAVLDCSVQLFGKIFPYVSSKHRAQMFQHFHDCIKSAKSARSDVIRSGVKSEGTKERGSESGGHPQARGAETDPAIANSVSRSNPILRGAACESLGRLCLTVGEATFLQDLTQFAFDRLRQVRDPVSRAGHCQLLGHLHQHVGGLSSSQHLDASVGLLLSLAQDSSAPAVQSCAVRALTMVADSGGPMFRQFVEPSLELVQQLFLRTPSLHSDIHRGLGRLLNSLITCLGPELQGGTARVAAVRDTCKQCCMTMRHSEDPLLEAEAVNCMHQLHIFSPEHFPLAAVIPRLERYLLHENVHLRRSTVNCLRYLSQKEAFTLSAHWEEAVSEYLPPTSTQETVQRHRLEAVLFSLLDTESDWQTRRDTEETILFLQQSLAFNQPQQWLVILKDILKVLGFEPVSNKICTPKVSSVGNDTLPEDPKKRQLRQRFLEEIEESVAVAVTAEKDENSAEEDMEDDDDAFDHIAIQSAEEESRTLKIGLAGNSRWSTQVFALGCLRRLFFLEPMQDAVPEIPDSPSTQSALLHEPLLCGIMDYNTLLMKIVKGSDGCERPSLFQELLGHLPDMIRMAFICVSKPQEHLRIAGLLFLQLIIEQFAPVPDPEYPLNSILEQHQAQVIGALRVAFQQKSAYVNTQFLTTAASVCASWLCSDVLRDQSEYKKVLQLMEQALDRLKVNSNLVMATEVTENGLDVSLDSPLVQTPIDVNSAQTLHHLSMLSTLANLALVCNTLKLSIHRLKELDSTLKTLPGTRTKPPLFTALTNKELALLHTRIAENAHEQYLVQSSLETQICISKDTSRLLIEEFGDSSGDQLLEDNPKRSAVGQFQIIVEAYVQDKPRGSQ</sequence>
<proteinExistence type="inferred from homology"/>
<keyword evidence="3" id="KW-0732">Signal</keyword>
<evidence type="ECO:0000256" key="3">
    <source>
        <dbReference type="SAM" id="SignalP"/>
    </source>
</evidence>
<evidence type="ECO:0000256" key="2">
    <source>
        <dbReference type="SAM" id="MobiDB-lite"/>
    </source>
</evidence>
<evidence type="ECO:0000256" key="1">
    <source>
        <dbReference type="ARBA" id="ARBA00008304"/>
    </source>
</evidence>
<evidence type="ECO:0000313" key="4">
    <source>
        <dbReference type="EMBL" id="KAL3316529.1"/>
    </source>
</evidence>
<dbReference type="Gene3D" id="1.25.10.10">
    <property type="entry name" value="Leucine-rich Repeat Variant"/>
    <property type="match status" value="1"/>
</dbReference>